<dbReference type="AlphaFoldDB" id="A0A1L7W8P7"/>
<dbReference type="RefSeq" id="XP_031089478.1">
    <property type="nucleotide sequence ID" value="XM_031224195.1"/>
</dbReference>
<comment type="caution">
    <text evidence="2">The sequence shown here is derived from an EMBL/GenBank/DDBJ whole genome shotgun (WGS) entry which is preliminary data.</text>
</comment>
<sequence length="147" mass="15723">MVRSSRQPPIMENAPKTASDHRSPSSCCTSSSSVTNCDIGYSHDSRHNATYSLVTTPTFPTLTLTLDLSHVSTPPLHAAVPPAMDAAPASTRSPFAMVPQYYLIEGAEKICSSLFGGGAPNTELGLGDFALSSYFFILELSRRRIAV</sequence>
<reference evidence="3" key="1">
    <citation type="journal article" date="2016" name="Genome Biol. Evol.">
        <title>Comparative 'omics' of the Fusarium fujikuroi species complex highlights differences in genetic potential and metabolite synthesis.</title>
        <authorList>
            <person name="Niehaus E.-M."/>
            <person name="Muensterkoetter M."/>
            <person name="Proctor R.H."/>
            <person name="Brown D.W."/>
            <person name="Sharon A."/>
            <person name="Idan Y."/>
            <person name="Oren-Young L."/>
            <person name="Sieber C.M."/>
            <person name="Novak O."/>
            <person name="Pencik A."/>
            <person name="Tarkowska D."/>
            <person name="Hromadova K."/>
            <person name="Freeman S."/>
            <person name="Maymon M."/>
            <person name="Elazar M."/>
            <person name="Youssef S.A."/>
            <person name="El-Shabrawy E.S.M."/>
            <person name="Shalaby A.B.A."/>
            <person name="Houterman P."/>
            <person name="Brock N.L."/>
            <person name="Burkhardt I."/>
            <person name="Tsavkelova E.A."/>
            <person name="Dickschat J.S."/>
            <person name="Galuszka P."/>
            <person name="Gueldener U."/>
            <person name="Tudzynski B."/>
        </authorList>
    </citation>
    <scope>NUCLEOTIDE SEQUENCE [LARGE SCALE GENOMIC DNA]</scope>
    <source>
        <strain evidence="3">ET1</strain>
    </source>
</reference>
<accession>A0A1L7W8P7</accession>
<evidence type="ECO:0000256" key="1">
    <source>
        <dbReference type="SAM" id="MobiDB-lite"/>
    </source>
</evidence>
<dbReference type="VEuPathDB" id="FungiDB:FPRO_12402"/>
<keyword evidence="3" id="KW-1185">Reference proteome</keyword>
<dbReference type="GeneID" id="42057267"/>
<name>A0A1L7W8P7_FUSPR</name>
<dbReference type="EMBL" id="FJOF01000015">
    <property type="protein sequence ID" value="CZR48962.1"/>
    <property type="molecule type" value="Genomic_DNA"/>
</dbReference>
<evidence type="ECO:0000313" key="2">
    <source>
        <dbReference type="EMBL" id="CZR48962.1"/>
    </source>
</evidence>
<evidence type="ECO:0000313" key="3">
    <source>
        <dbReference type="Proteomes" id="UP000183971"/>
    </source>
</evidence>
<protein>
    <submittedName>
        <fullName evidence="2">Uncharacterized protein</fullName>
    </submittedName>
</protein>
<organism evidence="2 3">
    <name type="scientific">Fusarium proliferatum (strain ET1)</name>
    <name type="common">Orchid endophyte fungus</name>
    <dbReference type="NCBI Taxonomy" id="1227346"/>
    <lineage>
        <taxon>Eukaryota</taxon>
        <taxon>Fungi</taxon>
        <taxon>Dikarya</taxon>
        <taxon>Ascomycota</taxon>
        <taxon>Pezizomycotina</taxon>
        <taxon>Sordariomycetes</taxon>
        <taxon>Hypocreomycetidae</taxon>
        <taxon>Hypocreales</taxon>
        <taxon>Nectriaceae</taxon>
        <taxon>Fusarium</taxon>
        <taxon>Fusarium fujikuroi species complex</taxon>
    </lineage>
</organism>
<proteinExistence type="predicted"/>
<feature type="region of interest" description="Disordered" evidence="1">
    <location>
        <begin position="1"/>
        <end position="32"/>
    </location>
</feature>
<dbReference type="Proteomes" id="UP000183971">
    <property type="component" value="Unassembled WGS sequence"/>
</dbReference>
<gene>
    <name evidence="2" type="ORF">FPRO_12402</name>
</gene>